<sequence>MCAHQARARTVETGKWVVTGKTWVTEGGRKRSGAVSHKRRLSEGEVQAWGRAVSGHTDGAEFTGLSRCRNDGQTKGADNI</sequence>
<reference evidence="1 2" key="1">
    <citation type="journal article" date="2013" name="Nat. Commun.">
        <title>The evolution and pathogenic mechanisms of the rice sheath blight pathogen.</title>
        <authorList>
            <person name="Zheng A."/>
            <person name="Lin R."/>
            <person name="Xu L."/>
            <person name="Qin P."/>
            <person name="Tang C."/>
            <person name="Ai P."/>
            <person name="Zhang D."/>
            <person name="Liu Y."/>
            <person name="Sun Z."/>
            <person name="Feng H."/>
            <person name="Wang Y."/>
            <person name="Chen Y."/>
            <person name="Liang X."/>
            <person name="Fu R."/>
            <person name="Li Q."/>
            <person name="Zhang J."/>
            <person name="Yu X."/>
            <person name="Xie Z."/>
            <person name="Ding L."/>
            <person name="Guan P."/>
            <person name="Tang J."/>
            <person name="Liang Y."/>
            <person name="Wang S."/>
            <person name="Deng Q."/>
            <person name="Li S."/>
            <person name="Zhu J."/>
            <person name="Wang L."/>
            <person name="Liu H."/>
            <person name="Li P."/>
        </authorList>
    </citation>
    <scope>NUCLEOTIDE SEQUENCE [LARGE SCALE GENOMIC DNA]</scope>
    <source>
        <strain evidence="2">AG-1 IA</strain>
    </source>
</reference>
<comment type="caution">
    <text evidence="1">The sequence shown here is derived from an EMBL/GenBank/DDBJ whole genome shotgun (WGS) entry which is preliminary data.</text>
</comment>
<proteinExistence type="predicted"/>
<organism evidence="1 2">
    <name type="scientific">Thanatephorus cucumeris (strain AG1-IA)</name>
    <name type="common">Rice sheath blight fungus</name>
    <name type="synonym">Rhizoctonia solani</name>
    <dbReference type="NCBI Taxonomy" id="983506"/>
    <lineage>
        <taxon>Eukaryota</taxon>
        <taxon>Fungi</taxon>
        <taxon>Dikarya</taxon>
        <taxon>Basidiomycota</taxon>
        <taxon>Agaricomycotina</taxon>
        <taxon>Agaricomycetes</taxon>
        <taxon>Cantharellales</taxon>
        <taxon>Ceratobasidiaceae</taxon>
        <taxon>Rhizoctonia</taxon>
        <taxon>Rhizoctonia solani AG-1</taxon>
    </lineage>
</organism>
<protein>
    <submittedName>
        <fullName evidence="1">Uncharacterized protein</fullName>
    </submittedName>
</protein>
<gene>
    <name evidence="1" type="ORF">AG1IA_08747</name>
</gene>
<dbReference type="EMBL" id="AFRT01002799">
    <property type="protein sequence ID" value="ELU37212.1"/>
    <property type="molecule type" value="Genomic_DNA"/>
</dbReference>
<evidence type="ECO:0000313" key="2">
    <source>
        <dbReference type="Proteomes" id="UP000011668"/>
    </source>
</evidence>
<evidence type="ECO:0000313" key="1">
    <source>
        <dbReference type="EMBL" id="ELU37212.1"/>
    </source>
</evidence>
<accession>L8WKD5</accession>
<name>L8WKD5_THACA</name>
<keyword evidence="2" id="KW-1185">Reference proteome</keyword>
<dbReference type="HOGENOM" id="CLU_2591436_0_0_1"/>
<dbReference type="Proteomes" id="UP000011668">
    <property type="component" value="Unassembled WGS sequence"/>
</dbReference>
<dbReference type="AlphaFoldDB" id="L8WKD5"/>